<sequence>MHYEEDDRPHSHKLDMSWFKFGQENSLSVKFGRFTALSKIDRVCTNDVTTYVFKDCVRDKFNSWGFRVIAWKDE</sequence>
<comment type="caution">
    <text evidence="1">The sequence shown here is derived from an EMBL/GenBank/DDBJ whole genome shotgun (WGS) entry which is preliminary data.</text>
</comment>
<reference evidence="1 2" key="1">
    <citation type="journal article" date="2018" name="Nat. Ecol. Evol.">
        <title>Genomic signatures of mitonuclear coevolution across populations of Tigriopus californicus.</title>
        <authorList>
            <person name="Barreto F.S."/>
            <person name="Watson E.T."/>
            <person name="Lima T.G."/>
            <person name="Willett C.S."/>
            <person name="Edmands S."/>
            <person name="Li W."/>
            <person name="Burton R.S."/>
        </authorList>
    </citation>
    <scope>NUCLEOTIDE SEQUENCE [LARGE SCALE GENOMIC DNA]</scope>
    <source>
        <strain evidence="1 2">San Diego</strain>
    </source>
</reference>
<protein>
    <submittedName>
        <fullName evidence="1">Uncharacterized protein</fullName>
    </submittedName>
</protein>
<name>A0A553PTR7_TIGCA</name>
<dbReference type="AlphaFoldDB" id="A0A553PTR7"/>
<evidence type="ECO:0000313" key="1">
    <source>
        <dbReference type="EMBL" id="TRY81072.1"/>
    </source>
</evidence>
<evidence type="ECO:0000313" key="2">
    <source>
        <dbReference type="Proteomes" id="UP000318571"/>
    </source>
</evidence>
<accession>A0A553PTR7</accession>
<keyword evidence="2" id="KW-1185">Reference proteome</keyword>
<gene>
    <name evidence="1" type="ORF">TCAL_16735</name>
</gene>
<dbReference type="Proteomes" id="UP000318571">
    <property type="component" value="Chromosome 12"/>
</dbReference>
<dbReference type="EMBL" id="VCGU01000001">
    <property type="protein sequence ID" value="TRY81072.1"/>
    <property type="molecule type" value="Genomic_DNA"/>
</dbReference>
<proteinExistence type="predicted"/>
<organism evidence="1 2">
    <name type="scientific">Tigriopus californicus</name>
    <name type="common">Marine copepod</name>
    <dbReference type="NCBI Taxonomy" id="6832"/>
    <lineage>
        <taxon>Eukaryota</taxon>
        <taxon>Metazoa</taxon>
        <taxon>Ecdysozoa</taxon>
        <taxon>Arthropoda</taxon>
        <taxon>Crustacea</taxon>
        <taxon>Multicrustacea</taxon>
        <taxon>Hexanauplia</taxon>
        <taxon>Copepoda</taxon>
        <taxon>Harpacticoida</taxon>
        <taxon>Harpacticidae</taxon>
        <taxon>Tigriopus</taxon>
    </lineage>
</organism>